<dbReference type="GO" id="GO:0005524">
    <property type="term" value="F:ATP binding"/>
    <property type="evidence" value="ECO:0007669"/>
    <property type="project" value="InterPro"/>
</dbReference>
<evidence type="ECO:0000259" key="1">
    <source>
        <dbReference type="Pfam" id="PF07728"/>
    </source>
</evidence>
<dbReference type="InterPro" id="IPR001270">
    <property type="entry name" value="ClpA/B"/>
</dbReference>
<dbReference type="Gene3D" id="3.40.50.300">
    <property type="entry name" value="P-loop containing nucleotide triphosphate hydrolases"/>
    <property type="match status" value="1"/>
</dbReference>
<name>E8T706_THEA1</name>
<gene>
    <name evidence="2" type="ordered locus">Theam_1771</name>
</gene>
<evidence type="ECO:0000313" key="3">
    <source>
        <dbReference type="Proteomes" id="UP000006362"/>
    </source>
</evidence>
<evidence type="ECO:0000313" key="2">
    <source>
        <dbReference type="EMBL" id="ADU97727.1"/>
    </source>
</evidence>
<proteinExistence type="predicted"/>
<dbReference type="CDD" id="cd00009">
    <property type="entry name" value="AAA"/>
    <property type="match status" value="1"/>
</dbReference>
<geneLocation type="plasmid" evidence="2 3">
    <name>pTHEAM01</name>
</geneLocation>
<dbReference type="SUPFAM" id="SSF52540">
    <property type="entry name" value="P-loop containing nucleoside triphosphate hydrolases"/>
    <property type="match status" value="1"/>
</dbReference>
<dbReference type="RefSeq" id="WP_013524931.1">
    <property type="nucleotide sequence ID" value="NC_014917.1"/>
</dbReference>
<dbReference type="HOGENOM" id="CLU_1015394_0_0_0"/>
<dbReference type="InterPro" id="IPR027417">
    <property type="entry name" value="P-loop_NTPase"/>
</dbReference>
<protein>
    <submittedName>
        <fullName evidence="2">ATPase associated with various cellular activities AAA_5</fullName>
    </submittedName>
</protein>
<feature type="domain" description="ATPase dynein-related AAA" evidence="1">
    <location>
        <begin position="4"/>
        <end position="135"/>
    </location>
</feature>
<dbReference type="Proteomes" id="UP000006362">
    <property type="component" value="Plasmid pTHEAM01"/>
</dbReference>
<dbReference type="EMBL" id="CP002445">
    <property type="protein sequence ID" value="ADU97727.1"/>
    <property type="molecule type" value="Genomic_DNA"/>
</dbReference>
<keyword evidence="3" id="KW-1185">Reference proteome</keyword>
<dbReference type="KEGG" id="tam:Theam_1771"/>
<dbReference type="eggNOG" id="COG0714">
    <property type="taxonomic scope" value="Bacteria"/>
</dbReference>
<keyword evidence="2" id="KW-0614">Plasmid</keyword>
<reference evidence="2" key="1">
    <citation type="submission" date="2011-01" db="EMBL/GenBank/DDBJ databases">
        <title>Complete sequence of plasmid of Thermovibrio ammonificans HB-1.</title>
        <authorList>
            <consortium name="US DOE Joint Genome Institute"/>
            <person name="Lucas S."/>
            <person name="Copeland A."/>
            <person name="Lapidus A."/>
            <person name="Cheng J.-F."/>
            <person name="Goodwin L."/>
            <person name="Pitluck S."/>
            <person name="Davenport K."/>
            <person name="Detter J.C."/>
            <person name="Han C."/>
            <person name="Tapia R."/>
            <person name="Land M."/>
            <person name="Hauser L."/>
            <person name="Kyrpides N."/>
            <person name="Ivanova N."/>
            <person name="Ovchinnikova G."/>
            <person name="Vetriani C."/>
            <person name="Woyke T."/>
        </authorList>
    </citation>
    <scope>NUCLEOTIDE SEQUENCE [LARGE SCALE GENOMIC DNA]</scope>
    <source>
        <strain evidence="2">HB-1</strain>
        <plasmid evidence="2">pTHEAM01</plasmid>
    </source>
</reference>
<sequence>MKTILLSGPAGAGKTALAEYSARQQGAELIYYLCHEWSVAEDFLFEISIPAVAKTMAGIETPSSFYKEGVLARALRLSQSRRVVLLLDEIDKASSRIDALLLDFLQNARLPLPEGGFLFGNPDNLQVWITSNGQREIIDPLARRLFKLELGFLPAEVEAQLLAGTPSEFYLDGVRRFILRYMEYEPVIYEAPTLQKFVAKVGAYIRSKGLDISLFELKQLYLNLPVCENREEVELLVKGWLCRNEEYELALKERFVGLANLANALLDLYRREAK</sequence>
<dbReference type="PRINTS" id="PR00300">
    <property type="entry name" value="CLPPROTEASEA"/>
</dbReference>
<organism evidence="2 3">
    <name type="scientific">Thermovibrio ammonificans (strain DSM 15698 / JCM 12110 / HB-1)</name>
    <dbReference type="NCBI Taxonomy" id="648996"/>
    <lineage>
        <taxon>Bacteria</taxon>
        <taxon>Pseudomonadati</taxon>
        <taxon>Aquificota</taxon>
        <taxon>Aquificia</taxon>
        <taxon>Desulfurobacteriales</taxon>
        <taxon>Desulfurobacteriaceae</taxon>
        <taxon>Thermovibrio</taxon>
    </lineage>
</organism>
<accession>E8T706</accession>
<dbReference type="InterPro" id="IPR011704">
    <property type="entry name" value="ATPase_dyneun-rel_AAA"/>
</dbReference>
<dbReference type="GO" id="GO:0016887">
    <property type="term" value="F:ATP hydrolysis activity"/>
    <property type="evidence" value="ECO:0007669"/>
    <property type="project" value="InterPro"/>
</dbReference>
<dbReference type="Pfam" id="PF07728">
    <property type="entry name" value="AAA_5"/>
    <property type="match status" value="1"/>
</dbReference>
<dbReference type="OrthoDB" id="9783370at2"/>
<dbReference type="AlphaFoldDB" id="E8T706"/>